<gene>
    <name evidence="1" type="ORF">HMPREF1979_03277</name>
</gene>
<dbReference type="Proteomes" id="UP000016536">
    <property type="component" value="Unassembled WGS sequence"/>
</dbReference>
<sequence length="81" mass="8634">MGGSSPLARGLLTWTLDEVERSRIIPARAGFTDVDAGRGGALPDHPRSRGVYLTGNLGYGNVRGSSPLARGLLFREIIVIE</sequence>
<accession>U1RR19</accession>
<dbReference type="HOGENOM" id="CLU_072989_2_0_11"/>
<dbReference type="AntiFam" id="ANF00057">
    <property type="entry name" value="Translation of E. coli type CRISPR repeat"/>
</dbReference>
<protein>
    <submittedName>
        <fullName evidence="1">Uncharacterized protein</fullName>
    </submittedName>
</protein>
<dbReference type="EMBL" id="AWSE01000290">
    <property type="protein sequence ID" value="ERH20867.1"/>
    <property type="molecule type" value="Genomic_DNA"/>
</dbReference>
<evidence type="ECO:0000313" key="1">
    <source>
        <dbReference type="EMBL" id="ERH20867.1"/>
    </source>
</evidence>
<keyword evidence="2" id="KW-1185">Reference proteome</keyword>
<proteinExistence type="predicted"/>
<comment type="caution">
    <text evidence="1">The sequence shown here is derived from an EMBL/GenBank/DDBJ whole genome shotgun (WGS) entry which is preliminary data.</text>
</comment>
<evidence type="ECO:0000313" key="2">
    <source>
        <dbReference type="Proteomes" id="UP000016536"/>
    </source>
</evidence>
<name>U1RR19_9ACTO</name>
<reference evidence="1 2" key="1">
    <citation type="submission" date="2013-08" db="EMBL/GenBank/DDBJ databases">
        <authorList>
            <person name="Weinstock G."/>
            <person name="Sodergren E."/>
            <person name="Wylie T."/>
            <person name="Fulton L."/>
            <person name="Fulton R."/>
            <person name="Fronick C."/>
            <person name="O'Laughlin M."/>
            <person name="Godfrey J."/>
            <person name="Miner T."/>
            <person name="Herter B."/>
            <person name="Appelbaum E."/>
            <person name="Cordes M."/>
            <person name="Lek S."/>
            <person name="Wollam A."/>
            <person name="Pepin K.H."/>
            <person name="Palsikar V.B."/>
            <person name="Mitreva M."/>
            <person name="Wilson R.K."/>
        </authorList>
    </citation>
    <scope>NUCLEOTIDE SEQUENCE [LARGE SCALE GENOMIC DNA]</scope>
    <source>
        <strain evidence="1 2">F0542</strain>
    </source>
</reference>
<dbReference type="AntiFam" id="ANF00006">
    <property type="entry name" value="Translation of CRISPR region"/>
</dbReference>
<organism evidence="1 2">
    <name type="scientific">Actinomyces johnsonii F0542</name>
    <dbReference type="NCBI Taxonomy" id="1321818"/>
    <lineage>
        <taxon>Bacteria</taxon>
        <taxon>Bacillati</taxon>
        <taxon>Actinomycetota</taxon>
        <taxon>Actinomycetes</taxon>
        <taxon>Actinomycetales</taxon>
        <taxon>Actinomycetaceae</taxon>
        <taxon>Actinomyces</taxon>
    </lineage>
</organism>
<dbReference type="AlphaFoldDB" id="U1RR19"/>